<comment type="caution">
    <text evidence="3">The sequence shown here is derived from an EMBL/GenBank/DDBJ whole genome shotgun (WGS) entry which is preliminary data.</text>
</comment>
<keyword evidence="1" id="KW-0812">Transmembrane</keyword>
<evidence type="ECO:0000313" key="3">
    <source>
        <dbReference type="EMBL" id="MBK1629298.1"/>
    </source>
</evidence>
<dbReference type="InterPro" id="IPR010559">
    <property type="entry name" value="Sig_transdc_His_kin_internal"/>
</dbReference>
<accession>A0ABS1CBK7</accession>
<dbReference type="SUPFAM" id="SSF55874">
    <property type="entry name" value="ATPase domain of HSP90 chaperone/DNA topoisomerase II/histidine kinase"/>
    <property type="match status" value="1"/>
</dbReference>
<sequence>MATSPPPRAPREAASKAAPAAHAPALLPDFCSLPMTLGVVLYGELLAILLALASSSPLAGFWARLGPLSLLVLGIVMLGASLLCILRIPLRRMPGPAAVVTALAVIVASAVAVAFMCTILVPWAEAAGLFPDDGARGLLIRAGLISAIVGALMLRYLYLHQQWRSQVEAVANARLKTLQARIRPHFLFNSMNTIASLTQTDPRLAEEVVEDLADLFRASLATDADRTTLAEELALSRRYLNIEAQRLGERLRVIWDLEDLPGDAAVPPLILQPLVENAVYHGIQPSSQPGVIRIVGRYRRGAVSLSIRNTLPRSADAARRHRGNGMALQNVSQRMEAMFPGTARVTRSLVDGDYLVRLVFPYPWRQS</sequence>
<evidence type="ECO:0000313" key="4">
    <source>
        <dbReference type="Proteomes" id="UP000748752"/>
    </source>
</evidence>
<evidence type="ECO:0000259" key="2">
    <source>
        <dbReference type="Pfam" id="PF06580"/>
    </source>
</evidence>
<dbReference type="EMBL" id="NRRV01000001">
    <property type="protein sequence ID" value="MBK1629298.1"/>
    <property type="molecule type" value="Genomic_DNA"/>
</dbReference>
<feature type="domain" description="Signal transduction histidine kinase internal region" evidence="2">
    <location>
        <begin position="173"/>
        <end position="251"/>
    </location>
</feature>
<dbReference type="Proteomes" id="UP000748752">
    <property type="component" value="Unassembled WGS sequence"/>
</dbReference>
<dbReference type="Pfam" id="PF06580">
    <property type="entry name" value="His_kinase"/>
    <property type="match status" value="1"/>
</dbReference>
<protein>
    <recommendedName>
        <fullName evidence="2">Signal transduction histidine kinase internal region domain-containing protein</fullName>
    </recommendedName>
</protein>
<dbReference type="RefSeq" id="WP_200233086.1">
    <property type="nucleotide sequence ID" value="NZ_NRRV01000001.1"/>
</dbReference>
<dbReference type="PANTHER" id="PTHR34220">
    <property type="entry name" value="SENSOR HISTIDINE KINASE YPDA"/>
    <property type="match status" value="1"/>
</dbReference>
<name>A0ABS1CBK7_9GAMM</name>
<feature type="transmembrane region" description="Helical" evidence="1">
    <location>
        <begin position="138"/>
        <end position="158"/>
    </location>
</feature>
<reference evidence="3 4" key="1">
    <citation type="journal article" date="2020" name="Microorganisms">
        <title>Osmotic Adaptation and Compatible Solute Biosynthesis of Phototrophic Bacteria as Revealed from Genome Analyses.</title>
        <authorList>
            <person name="Imhoff J.F."/>
            <person name="Rahn T."/>
            <person name="Kunzel S."/>
            <person name="Keller A."/>
            <person name="Neulinger S.C."/>
        </authorList>
    </citation>
    <scope>NUCLEOTIDE SEQUENCE [LARGE SCALE GENOMIC DNA]</scope>
    <source>
        <strain evidence="3 4">DSM 6210</strain>
    </source>
</reference>
<feature type="transmembrane region" description="Helical" evidence="1">
    <location>
        <begin position="98"/>
        <end position="123"/>
    </location>
</feature>
<evidence type="ECO:0000256" key="1">
    <source>
        <dbReference type="SAM" id="Phobius"/>
    </source>
</evidence>
<keyword evidence="1" id="KW-0472">Membrane</keyword>
<gene>
    <name evidence="3" type="ORF">CKO31_00825</name>
</gene>
<dbReference type="InterPro" id="IPR050640">
    <property type="entry name" value="Bact_2-comp_sensor_kinase"/>
</dbReference>
<dbReference type="InterPro" id="IPR036890">
    <property type="entry name" value="HATPase_C_sf"/>
</dbReference>
<feature type="transmembrane region" description="Helical" evidence="1">
    <location>
        <begin position="68"/>
        <end position="86"/>
    </location>
</feature>
<proteinExistence type="predicted"/>
<organism evidence="3 4">
    <name type="scientific">Thiohalocapsa halophila</name>
    <dbReference type="NCBI Taxonomy" id="69359"/>
    <lineage>
        <taxon>Bacteria</taxon>
        <taxon>Pseudomonadati</taxon>
        <taxon>Pseudomonadota</taxon>
        <taxon>Gammaproteobacteria</taxon>
        <taxon>Chromatiales</taxon>
        <taxon>Chromatiaceae</taxon>
        <taxon>Thiohalocapsa</taxon>
    </lineage>
</organism>
<keyword evidence="4" id="KW-1185">Reference proteome</keyword>
<dbReference type="PANTHER" id="PTHR34220:SF7">
    <property type="entry name" value="SENSOR HISTIDINE KINASE YPDA"/>
    <property type="match status" value="1"/>
</dbReference>
<keyword evidence="1" id="KW-1133">Transmembrane helix</keyword>
<dbReference type="Gene3D" id="3.30.565.10">
    <property type="entry name" value="Histidine kinase-like ATPase, C-terminal domain"/>
    <property type="match status" value="1"/>
</dbReference>
<feature type="transmembrane region" description="Helical" evidence="1">
    <location>
        <begin position="39"/>
        <end position="62"/>
    </location>
</feature>